<dbReference type="InterPro" id="IPR011989">
    <property type="entry name" value="ARM-like"/>
</dbReference>
<name>A0AA88GWE4_NAELO</name>
<dbReference type="Gene3D" id="1.25.10.10">
    <property type="entry name" value="Leucine-rich Repeat Variant"/>
    <property type="match status" value="3"/>
</dbReference>
<evidence type="ECO:0000313" key="7">
    <source>
        <dbReference type="EMBL" id="KAG2387344.1"/>
    </source>
</evidence>
<accession>A0AA88GWE4</accession>
<dbReference type="InterPro" id="IPR016024">
    <property type="entry name" value="ARM-type_fold"/>
</dbReference>
<evidence type="ECO:0000313" key="8">
    <source>
        <dbReference type="Proteomes" id="UP000816034"/>
    </source>
</evidence>
<dbReference type="InterPro" id="IPR038739">
    <property type="entry name" value="ARMC8/Vid28"/>
</dbReference>
<evidence type="ECO:0000256" key="2">
    <source>
        <dbReference type="ARBA" id="ARBA00004496"/>
    </source>
</evidence>
<dbReference type="GO" id="GO:0034657">
    <property type="term" value="C:GID complex"/>
    <property type="evidence" value="ECO:0007669"/>
    <property type="project" value="TreeGrafter"/>
</dbReference>
<gene>
    <name evidence="7" type="ORF">C9374_001676</name>
</gene>
<evidence type="ECO:0000256" key="5">
    <source>
        <dbReference type="ARBA" id="ARBA00023242"/>
    </source>
</evidence>
<dbReference type="GO" id="GO:0043161">
    <property type="term" value="P:proteasome-mediated ubiquitin-dependent protein catabolic process"/>
    <property type="evidence" value="ECO:0007669"/>
    <property type="project" value="TreeGrafter"/>
</dbReference>
<dbReference type="PANTHER" id="PTHR15651:SF7">
    <property type="entry name" value="ARMADILLO REPEAT-CONTAINING PROTEIN 8"/>
    <property type="match status" value="1"/>
</dbReference>
<dbReference type="PANTHER" id="PTHR15651">
    <property type="entry name" value="ARMADILLO REPEAT-CONTAINING PROTEIN 8"/>
    <property type="match status" value="1"/>
</dbReference>
<protein>
    <recommendedName>
        <fullName evidence="9">Armadillo repeat-containing protein 8</fullName>
    </recommendedName>
</protein>
<dbReference type="GO" id="GO:0005737">
    <property type="term" value="C:cytoplasm"/>
    <property type="evidence" value="ECO:0007669"/>
    <property type="project" value="UniProtKB-SubCell"/>
</dbReference>
<dbReference type="AlphaFoldDB" id="A0AA88GWE4"/>
<reference evidence="7 8" key="1">
    <citation type="journal article" date="2018" name="BMC Genomics">
        <title>The genome of Naegleria lovaniensis, the basis for a comparative approach to unravel pathogenicity factors of the human pathogenic amoeba N. fowleri.</title>
        <authorList>
            <person name="Liechti N."/>
            <person name="Schurch N."/>
            <person name="Bruggmann R."/>
            <person name="Wittwer M."/>
        </authorList>
    </citation>
    <scope>NUCLEOTIDE SEQUENCE [LARGE SCALE GENOMIC DNA]</scope>
    <source>
        <strain evidence="7 8">ATCC 30569</strain>
    </source>
</reference>
<feature type="repeat" description="ARM" evidence="6">
    <location>
        <begin position="85"/>
        <end position="118"/>
    </location>
</feature>
<evidence type="ECO:0000256" key="3">
    <source>
        <dbReference type="ARBA" id="ARBA00022490"/>
    </source>
</evidence>
<dbReference type="RefSeq" id="XP_044551336.1">
    <property type="nucleotide sequence ID" value="XM_044691009.1"/>
</dbReference>
<comment type="subcellular location">
    <subcellularLocation>
        <location evidence="2">Cytoplasm</location>
    </subcellularLocation>
    <subcellularLocation>
        <location evidence="1">Nucleus</location>
    </subcellularLocation>
</comment>
<dbReference type="InterPro" id="IPR000225">
    <property type="entry name" value="Armadillo"/>
</dbReference>
<dbReference type="EMBL" id="PYSW02000013">
    <property type="protein sequence ID" value="KAG2387344.1"/>
    <property type="molecule type" value="Genomic_DNA"/>
</dbReference>
<dbReference type="Pfam" id="PF00514">
    <property type="entry name" value="Arm"/>
    <property type="match status" value="1"/>
</dbReference>
<dbReference type="PROSITE" id="PS50176">
    <property type="entry name" value="ARM_REPEAT"/>
    <property type="match status" value="1"/>
</dbReference>
<dbReference type="GO" id="GO:0005634">
    <property type="term" value="C:nucleus"/>
    <property type="evidence" value="ECO:0007669"/>
    <property type="project" value="UniProtKB-SubCell"/>
</dbReference>
<organism evidence="7 8">
    <name type="scientific">Naegleria lovaniensis</name>
    <name type="common">Amoeba</name>
    <dbReference type="NCBI Taxonomy" id="51637"/>
    <lineage>
        <taxon>Eukaryota</taxon>
        <taxon>Discoba</taxon>
        <taxon>Heterolobosea</taxon>
        <taxon>Tetramitia</taxon>
        <taxon>Eutetramitia</taxon>
        <taxon>Vahlkampfiidae</taxon>
        <taxon>Naegleria</taxon>
    </lineage>
</organism>
<keyword evidence="8" id="KW-1185">Reference proteome</keyword>
<comment type="caution">
    <text evidence="7">The sequence shown here is derived from an EMBL/GenBank/DDBJ whole genome shotgun (WGS) entry which is preliminary data.</text>
</comment>
<evidence type="ECO:0000256" key="1">
    <source>
        <dbReference type="ARBA" id="ARBA00004123"/>
    </source>
</evidence>
<keyword evidence="3" id="KW-0963">Cytoplasm</keyword>
<proteinExistence type="predicted"/>
<dbReference type="SUPFAM" id="SSF48371">
    <property type="entry name" value="ARM repeat"/>
    <property type="match status" value="2"/>
</dbReference>
<evidence type="ECO:0008006" key="9">
    <source>
        <dbReference type="Google" id="ProtNLM"/>
    </source>
</evidence>
<dbReference type="Proteomes" id="UP000816034">
    <property type="component" value="Unassembled WGS sequence"/>
</dbReference>
<sequence length="739" mass="82889">MYPFKQPSELIQALCDGSNNDSNSGILNIGNVSGVTNNNMEDESIIKVTMKQYQPSSGYKVNALKSLKNLVIGNPKKKQLVAEMGVLPILVNILQNSKDEELLIQSAATIGSLAHCNELIFLIIQTEPTLNFLTRHLIHFNNTNKLTETVARSVYNIFSKDITSIISSNNLGFQNADFEITKNMPLLIELLSCPNHTVNEMAAAVIRFCFSSEQRAQHYSAFSEKILPQLFRLLYTNYSSHEIILDSICKILLFSKSKEVADFICNENSNLELLTGFCFHDKLEIKLSAIDCVALLQKLNSAAGKISHRDISTNIVPEFSKILNDIYDTSVLSVQSVKKVLLSMCLCMECDLEIQSDFVSAKFISKLINISQKMLADAGGDCKFGNITASLELILAIAMMCSSNEEARSQIIESSFFIKSILISCLDLEKNPQLSTSLVEAALSCTKVLSRAQKPLRSSLISSAGNLLSILCNYIVDSSNEINIRKLAIQTFHNLTLDLESVKDFVQNNQKLLETISDVCQQASISSPTIRMSMVTLARNILYRAELSLKKKFLEHFPVSKMVDLLSSNDSESNIEFKIGVLSCIRNLIFGETNAVEHEIMSSEVCQQLVLTLLDHLKSSSVLDPAFVSEIYFVFANIVATCRNEMKRYVLQKDILDMAFKVKQEHVTNEEVVKSTLFFLSNLVWERNDQAFQKECYQQLRAYVQGDKLVNDTTNESYAVQTLVQQVNSQYKQLEDRCK</sequence>
<keyword evidence="4" id="KW-0677">Repeat</keyword>
<keyword evidence="5" id="KW-0539">Nucleus</keyword>
<dbReference type="GeneID" id="68094132"/>
<evidence type="ECO:0000256" key="4">
    <source>
        <dbReference type="ARBA" id="ARBA00022737"/>
    </source>
</evidence>
<evidence type="ECO:0000256" key="6">
    <source>
        <dbReference type="PROSITE-ProRule" id="PRU00259"/>
    </source>
</evidence>
<dbReference type="SMART" id="SM00185">
    <property type="entry name" value="ARM"/>
    <property type="match status" value="2"/>
</dbReference>